<dbReference type="InterPro" id="IPR036291">
    <property type="entry name" value="NAD(P)-bd_dom_sf"/>
</dbReference>
<accession>I9L5X7</accession>
<comment type="similarity">
    <text evidence="1">Belongs to the short-chain dehydrogenases/reductases (SDR) family.</text>
</comment>
<dbReference type="PANTHER" id="PTHR43639">
    <property type="entry name" value="OXIDOREDUCTASE, SHORT-CHAIN DEHYDROGENASE/REDUCTASE FAMILY (AFU_ORTHOLOGUE AFUA_5G02870)"/>
    <property type="match status" value="1"/>
</dbReference>
<dbReference type="Gene3D" id="3.40.50.720">
    <property type="entry name" value="NAD(P)-binding Rossmann-like Domain"/>
    <property type="match status" value="1"/>
</dbReference>
<dbReference type="OrthoDB" id="9803333at2"/>
<evidence type="ECO:0000313" key="4">
    <source>
        <dbReference type="Proteomes" id="UP000004324"/>
    </source>
</evidence>
<keyword evidence="2" id="KW-0560">Oxidoreductase</keyword>
<dbReference type="PRINTS" id="PR00081">
    <property type="entry name" value="GDHRDH"/>
</dbReference>
<protein>
    <submittedName>
        <fullName evidence="3">Short-chain dehydrogenase/reductase SDR</fullName>
    </submittedName>
</protein>
<sequence>MTDMKGKIVLVTGASSGIGRATAELMASRGAMVVINYNTNKQGAEETWQSIKKNGGEGVVIQADVTKKDQVEAMFDKILRLYGAVHVLVNNAGSGVKSSTFMEISEALWDETYDINIKSILFCSQAALKDMLPRKSGKIINISSGAARIGGAGESIHYASAKGAVNTLTLGMAKEFAEEGIIINGVAPGMIDTPWHAKFSSVDRLSKFLGGIPLKRAGTAKEIAEVIAFLASDAANYILGEIITVSGGR</sequence>
<dbReference type="Proteomes" id="UP000004324">
    <property type="component" value="Unassembled WGS sequence"/>
</dbReference>
<keyword evidence="4" id="KW-1185">Reference proteome</keyword>
<evidence type="ECO:0000256" key="1">
    <source>
        <dbReference type="ARBA" id="ARBA00006484"/>
    </source>
</evidence>
<organism evidence="3 4">
    <name type="scientific">Pelosinus fermentans B4</name>
    <dbReference type="NCBI Taxonomy" id="1149862"/>
    <lineage>
        <taxon>Bacteria</taxon>
        <taxon>Bacillati</taxon>
        <taxon>Bacillota</taxon>
        <taxon>Negativicutes</taxon>
        <taxon>Selenomonadales</taxon>
        <taxon>Sporomusaceae</taxon>
        <taxon>Pelosinus</taxon>
    </lineage>
</organism>
<dbReference type="AlphaFoldDB" id="I9L5X7"/>
<proteinExistence type="inferred from homology"/>
<dbReference type="PANTHER" id="PTHR43639:SF1">
    <property type="entry name" value="SHORT-CHAIN DEHYDROGENASE_REDUCTASE FAMILY PROTEIN"/>
    <property type="match status" value="1"/>
</dbReference>
<dbReference type="EMBL" id="AKVJ01000076">
    <property type="protein sequence ID" value="EIW15631.1"/>
    <property type="molecule type" value="Genomic_DNA"/>
</dbReference>
<dbReference type="SUPFAM" id="SSF51735">
    <property type="entry name" value="NAD(P)-binding Rossmann-fold domains"/>
    <property type="match status" value="1"/>
</dbReference>
<evidence type="ECO:0000256" key="2">
    <source>
        <dbReference type="ARBA" id="ARBA00023002"/>
    </source>
</evidence>
<dbReference type="Pfam" id="PF13561">
    <property type="entry name" value="adh_short_C2"/>
    <property type="match status" value="1"/>
</dbReference>
<name>I9L5X7_9FIRM</name>
<dbReference type="PATRIC" id="fig|1149862.3.peg.4350"/>
<dbReference type="InterPro" id="IPR002347">
    <property type="entry name" value="SDR_fam"/>
</dbReference>
<reference evidence="3 4" key="1">
    <citation type="journal article" date="2012" name="J. Bacteriol.">
        <title>Draft Genome Sequences for Two Metal-Reducing Pelosinus fermentans Strains Isolated from a Cr(VI)-Contaminated Site and for Type Strain R7.</title>
        <authorList>
            <person name="Brown S.D."/>
            <person name="Podar M."/>
            <person name="Klingeman D.M."/>
            <person name="Johnson C.M."/>
            <person name="Yang Z.K."/>
            <person name="Utturkar S.M."/>
            <person name="Land M.L."/>
            <person name="Mosher J.J."/>
            <person name="Hurt R.A.Jr."/>
            <person name="Phelps T.J."/>
            <person name="Palumbo A.V."/>
            <person name="Arkin A.P."/>
            <person name="Hazen T.C."/>
            <person name="Elias D.A."/>
        </authorList>
    </citation>
    <scope>NUCLEOTIDE SEQUENCE [LARGE SCALE GENOMIC DNA]</scope>
    <source>
        <strain evidence="3 4">B4</strain>
    </source>
</reference>
<gene>
    <name evidence="3" type="ORF">FB4_1320</name>
</gene>
<dbReference type="GO" id="GO:0008206">
    <property type="term" value="P:bile acid metabolic process"/>
    <property type="evidence" value="ECO:0007669"/>
    <property type="project" value="UniProtKB-ARBA"/>
</dbReference>
<comment type="caution">
    <text evidence="3">The sequence shown here is derived from an EMBL/GenBank/DDBJ whole genome shotgun (WGS) entry which is preliminary data.</text>
</comment>
<dbReference type="PRINTS" id="PR00080">
    <property type="entry name" value="SDRFAMILY"/>
</dbReference>
<dbReference type="CDD" id="cd05233">
    <property type="entry name" value="SDR_c"/>
    <property type="match status" value="1"/>
</dbReference>
<dbReference type="GO" id="GO:0016491">
    <property type="term" value="F:oxidoreductase activity"/>
    <property type="evidence" value="ECO:0007669"/>
    <property type="project" value="UniProtKB-KW"/>
</dbReference>
<dbReference type="FunFam" id="3.40.50.720:FF:000084">
    <property type="entry name" value="Short-chain dehydrogenase reductase"/>
    <property type="match status" value="1"/>
</dbReference>
<evidence type="ECO:0000313" key="3">
    <source>
        <dbReference type="EMBL" id="EIW15631.1"/>
    </source>
</evidence>
<dbReference type="NCBIfam" id="NF005559">
    <property type="entry name" value="PRK07231.1"/>
    <property type="match status" value="1"/>
</dbReference>